<dbReference type="GO" id="GO:0005680">
    <property type="term" value="C:anaphase-promoting complex"/>
    <property type="evidence" value="ECO:0007669"/>
    <property type="project" value="InterPro"/>
</dbReference>
<evidence type="ECO:0000256" key="4">
    <source>
        <dbReference type="ARBA" id="ARBA00023306"/>
    </source>
</evidence>
<proteinExistence type="predicted"/>
<feature type="coiled-coil region" evidence="5">
    <location>
        <begin position="205"/>
        <end position="265"/>
    </location>
</feature>
<dbReference type="Proteomes" id="UP000078561">
    <property type="component" value="Unassembled WGS sequence"/>
</dbReference>
<dbReference type="InterPro" id="IPR011990">
    <property type="entry name" value="TPR-like_helical_dom_sf"/>
</dbReference>
<reference evidence="6" key="1">
    <citation type="submission" date="2016-04" db="EMBL/GenBank/DDBJ databases">
        <authorList>
            <person name="Evans L.H."/>
            <person name="Alamgir A."/>
            <person name="Owens N."/>
            <person name="Weber N.D."/>
            <person name="Virtaneva K."/>
            <person name="Barbian K."/>
            <person name="Babar A."/>
            <person name="Rosenke K."/>
        </authorList>
    </citation>
    <scope>NUCLEOTIDE SEQUENCE [LARGE SCALE GENOMIC DNA]</scope>
    <source>
        <strain evidence="6">CBS 101.48</strain>
    </source>
</reference>
<keyword evidence="7" id="KW-1185">Reference proteome</keyword>
<dbReference type="InParanoid" id="A0A163J0Q0"/>
<keyword evidence="2" id="KW-0498">Mitosis</keyword>
<evidence type="ECO:0008006" key="8">
    <source>
        <dbReference type="Google" id="ProtNLM"/>
    </source>
</evidence>
<gene>
    <name evidence="6" type="primary">ABSGL_01897.1 scaffold 2540</name>
</gene>
<dbReference type="AlphaFoldDB" id="A0A163J0Q0"/>
<dbReference type="PANTHER" id="PTHR12830:SF9">
    <property type="entry name" value="ANAPHASE-PROMOTING COMPLEX SUBUNIT 5"/>
    <property type="match status" value="1"/>
</dbReference>
<name>A0A163J0Q0_ABSGL</name>
<evidence type="ECO:0000256" key="1">
    <source>
        <dbReference type="ARBA" id="ARBA00022618"/>
    </source>
</evidence>
<accession>A0A163J0Q0</accession>
<evidence type="ECO:0000313" key="7">
    <source>
        <dbReference type="Proteomes" id="UP000078561"/>
    </source>
</evidence>
<keyword evidence="1" id="KW-0132">Cell division</keyword>
<evidence type="ECO:0000256" key="2">
    <source>
        <dbReference type="ARBA" id="ARBA00022776"/>
    </source>
</evidence>
<dbReference type="OrthoDB" id="2504561at2759"/>
<dbReference type="GO" id="GO:0070979">
    <property type="term" value="P:protein K11-linked ubiquitination"/>
    <property type="evidence" value="ECO:0007669"/>
    <property type="project" value="TreeGrafter"/>
</dbReference>
<keyword evidence="4" id="KW-0131">Cell cycle</keyword>
<dbReference type="STRING" id="4829.A0A163J0Q0"/>
<organism evidence="6">
    <name type="scientific">Absidia glauca</name>
    <name type="common">Pin mould</name>
    <dbReference type="NCBI Taxonomy" id="4829"/>
    <lineage>
        <taxon>Eukaryota</taxon>
        <taxon>Fungi</taxon>
        <taxon>Fungi incertae sedis</taxon>
        <taxon>Mucoromycota</taxon>
        <taxon>Mucoromycotina</taxon>
        <taxon>Mucoromycetes</taxon>
        <taxon>Mucorales</taxon>
        <taxon>Cunninghamellaceae</taxon>
        <taxon>Absidia</taxon>
    </lineage>
</organism>
<dbReference type="GO" id="GO:0045842">
    <property type="term" value="P:positive regulation of mitotic metaphase/anaphase transition"/>
    <property type="evidence" value="ECO:0007669"/>
    <property type="project" value="TreeGrafter"/>
</dbReference>
<sequence length="334" mass="38050">MLADTVEIVASGKPEKMDNSIYLKSIFQLSQAQSMLQRGDSPSNVFKTLYQSNIQASMRGVGYISLPYNMIKFKTWKHYGSAFFFDVGNSVLSETYMKMALQENEGTMDDKEKLYLMASDMHYTNGNHSLAMEYLQGFAALYPDQTTMSLPWKQAFLKVQAQLDPANALQNTLDGQLNQLDLLQPENRQRYFEALHRQAEDCVAREDYETALHILKESHEALKEAGDGSLLAKNLTLRAHLYMNNEKVETAIEILEESLAMCKQAHDAFNYYRTTIELANGYLKLSNDTEKALYLIECSTPNILLLDSQELIREMNVVYAKALKAHKEKQTLTT</sequence>
<dbReference type="GO" id="GO:0051301">
    <property type="term" value="P:cell division"/>
    <property type="evidence" value="ECO:0007669"/>
    <property type="project" value="UniProtKB-KW"/>
</dbReference>
<dbReference type="InterPro" id="IPR037679">
    <property type="entry name" value="Apc5"/>
</dbReference>
<keyword evidence="5" id="KW-0175">Coiled coil</keyword>
<dbReference type="PANTHER" id="PTHR12830">
    <property type="entry name" value="ANAPHASE-PROMOTING COMPLEX SUBUNIT 5"/>
    <property type="match status" value="1"/>
</dbReference>
<dbReference type="Gene3D" id="1.25.40.10">
    <property type="entry name" value="Tetratricopeptide repeat domain"/>
    <property type="match status" value="1"/>
</dbReference>
<dbReference type="GO" id="GO:0031145">
    <property type="term" value="P:anaphase-promoting complex-dependent catabolic process"/>
    <property type="evidence" value="ECO:0007669"/>
    <property type="project" value="TreeGrafter"/>
</dbReference>
<evidence type="ECO:0000256" key="5">
    <source>
        <dbReference type="SAM" id="Coils"/>
    </source>
</evidence>
<protein>
    <recommendedName>
        <fullName evidence="8">MalT-like TPR region domain-containing protein</fullName>
    </recommendedName>
</protein>
<evidence type="ECO:0000313" key="6">
    <source>
        <dbReference type="EMBL" id="SAL96484.1"/>
    </source>
</evidence>
<evidence type="ECO:0000256" key="3">
    <source>
        <dbReference type="ARBA" id="ARBA00022786"/>
    </source>
</evidence>
<dbReference type="SUPFAM" id="SSF48452">
    <property type="entry name" value="TPR-like"/>
    <property type="match status" value="1"/>
</dbReference>
<dbReference type="UniPathway" id="UPA00143"/>
<keyword evidence="3" id="KW-0833">Ubl conjugation pathway</keyword>
<dbReference type="EMBL" id="LT551144">
    <property type="protein sequence ID" value="SAL96484.1"/>
    <property type="molecule type" value="Genomic_DNA"/>
</dbReference>